<dbReference type="GO" id="GO:0008233">
    <property type="term" value="F:peptidase activity"/>
    <property type="evidence" value="ECO:0007669"/>
    <property type="project" value="UniProtKB-KW"/>
</dbReference>
<feature type="domain" description="PrcB C-terminal" evidence="2">
    <location>
        <begin position="94"/>
        <end position="159"/>
    </location>
</feature>
<gene>
    <name evidence="3" type="ORF">IGS68_18950</name>
</gene>
<evidence type="ECO:0000313" key="3">
    <source>
        <dbReference type="EMBL" id="QQP88123.1"/>
    </source>
</evidence>
<keyword evidence="3" id="KW-0645">Protease</keyword>
<feature type="chain" id="PRO_5045462513" evidence="1">
    <location>
        <begin position="22"/>
        <end position="175"/>
    </location>
</feature>
<dbReference type="GO" id="GO:0006508">
    <property type="term" value="P:proteolysis"/>
    <property type="evidence" value="ECO:0007669"/>
    <property type="project" value="UniProtKB-KW"/>
</dbReference>
<sequence length="175" mass="18823">MRGILLAALGAALMSATGCTAAMNLLAGEPLSNPEGTQIVQVPGIDGQFEWSGTQASVQGRTTIVARTQEQWENLWQLTGTPAPGPLPRDWMGIGVFLGMRQTAGYGVVIETITEQVTTDRQFIEQGLPSGRELVVSYGERSPPPGAMAAQVLTSPFVIRIVRRDDSQVRFVQAR</sequence>
<proteinExistence type="predicted"/>
<keyword evidence="4" id="KW-1185">Reference proteome</keyword>
<dbReference type="InterPro" id="IPR025748">
    <property type="entry name" value="PrcB_C_dom"/>
</dbReference>
<keyword evidence="1" id="KW-0732">Signal</keyword>
<protein>
    <submittedName>
        <fullName evidence="3">Protease complex subunit PrcB family protein</fullName>
    </submittedName>
</protein>
<evidence type="ECO:0000313" key="4">
    <source>
        <dbReference type="Proteomes" id="UP000595197"/>
    </source>
</evidence>
<feature type="signal peptide" evidence="1">
    <location>
        <begin position="1"/>
        <end position="21"/>
    </location>
</feature>
<dbReference type="PROSITE" id="PS51257">
    <property type="entry name" value="PROKAR_LIPOPROTEIN"/>
    <property type="match status" value="1"/>
</dbReference>
<dbReference type="Proteomes" id="UP000595197">
    <property type="component" value="Chromosome"/>
</dbReference>
<evidence type="ECO:0000256" key="1">
    <source>
        <dbReference type="SAM" id="SignalP"/>
    </source>
</evidence>
<name>A0ABX7B1B6_9PROT</name>
<accession>A0ABX7B1B6</accession>
<keyword evidence="3" id="KW-0378">Hydrolase</keyword>
<dbReference type="RefSeq" id="WP_201072596.1">
    <property type="nucleotide sequence ID" value="NZ_CP067420.1"/>
</dbReference>
<reference evidence="3" key="1">
    <citation type="submission" date="2021-02" db="EMBL/GenBank/DDBJ databases">
        <title>Skermanella TT6 skin isolate.</title>
        <authorList>
            <person name="Lee K."/>
            <person name="Ganzorig M."/>
        </authorList>
    </citation>
    <scope>NUCLEOTIDE SEQUENCE</scope>
    <source>
        <strain evidence="3">TT6</strain>
    </source>
</reference>
<dbReference type="Pfam" id="PF14343">
    <property type="entry name" value="PrcB_C"/>
    <property type="match status" value="1"/>
</dbReference>
<organism evidence="3 4">
    <name type="scientific">Skermanella cutis</name>
    <dbReference type="NCBI Taxonomy" id="2775420"/>
    <lineage>
        <taxon>Bacteria</taxon>
        <taxon>Pseudomonadati</taxon>
        <taxon>Pseudomonadota</taxon>
        <taxon>Alphaproteobacteria</taxon>
        <taxon>Rhodospirillales</taxon>
        <taxon>Azospirillaceae</taxon>
        <taxon>Skermanella</taxon>
    </lineage>
</organism>
<evidence type="ECO:0000259" key="2">
    <source>
        <dbReference type="Pfam" id="PF14343"/>
    </source>
</evidence>
<dbReference type="EMBL" id="CP067420">
    <property type="protein sequence ID" value="QQP88123.1"/>
    <property type="molecule type" value="Genomic_DNA"/>
</dbReference>